<comment type="caution">
    <text evidence="2">The sequence shown here is derived from an EMBL/GenBank/DDBJ whole genome shotgun (WGS) entry which is preliminary data.</text>
</comment>
<accession>A0ABS5KSJ4</accession>
<reference evidence="2 3" key="1">
    <citation type="submission" date="2020-02" db="EMBL/GenBank/DDBJ databases">
        <title>Acidophilic actinobacteria isolated from forest soil.</title>
        <authorList>
            <person name="Golinska P."/>
        </authorList>
    </citation>
    <scope>NUCLEOTIDE SEQUENCE [LARGE SCALE GENOMIC DNA]</scope>
    <source>
        <strain evidence="2 3">NL8</strain>
    </source>
</reference>
<evidence type="ECO:0000313" key="2">
    <source>
        <dbReference type="EMBL" id="MBS2549012.1"/>
    </source>
</evidence>
<evidence type="ECO:0000313" key="3">
    <source>
        <dbReference type="Proteomes" id="UP000730482"/>
    </source>
</evidence>
<sequence length="484" mass="53276">MTSRAPSGARLLGDDVQHLITWYHVLRSQRADSTIVTLAVEATGAGNVDDVTLLGTGDDPDEYWQIKASVDATSPLTCEWLLKLQGKHSLLQRLHASWTMLRLRRPVPPKIVLATTKAIDSTDILLGPRATTDCRIVETIRDATGPVAQVRRDWADHLGIDEAELIEFLECLQIRHGQSEAEWEEKVNDAAVGARTRTGTEAVAVGLRQIREWIKAPRQSFTRDQLTTVVDGLHLRAPAARALLVVEALEEDPRSSKAAYAIDWTGLIEGDHPDNRRSFADPTKARRQVAADLAAARRRFRDLGITDVEVDGSMRLPMWFTVGTALSSTAGFTVAARSRDGLWSSTARPGTQRDLEVLLPADASGILRGCPWAVSVSFACDITPDVDKFIAKSHPEARHITVRLPAPGHSAIQGVSHARALIYQLREELRTLASEHEPTEILLFLSMPHACALLLGNAWDRMPTTTVFWDMGRTGSYAPALRVN</sequence>
<proteinExistence type="predicted"/>
<protein>
    <submittedName>
        <fullName evidence="2">SAVED domain-containing protein</fullName>
    </submittedName>
</protein>
<evidence type="ECO:0000259" key="1">
    <source>
        <dbReference type="Pfam" id="PF18145"/>
    </source>
</evidence>
<name>A0ABS5KSJ4_9ACTN</name>
<dbReference type="InterPro" id="IPR040836">
    <property type="entry name" value="SAVED"/>
</dbReference>
<dbReference type="RefSeq" id="WP_212010588.1">
    <property type="nucleotide sequence ID" value="NZ_JAAFYZ010000061.1"/>
</dbReference>
<dbReference type="Pfam" id="PF18145">
    <property type="entry name" value="SAVED"/>
    <property type="match status" value="1"/>
</dbReference>
<dbReference type="NCBIfam" id="NF033611">
    <property type="entry name" value="SAVED"/>
    <property type="match status" value="1"/>
</dbReference>
<gene>
    <name evidence="2" type="ORF">KGQ19_19280</name>
</gene>
<keyword evidence="3" id="KW-1185">Reference proteome</keyword>
<feature type="domain" description="SMODS-associated and fused to various effectors" evidence="1">
    <location>
        <begin position="302"/>
        <end position="482"/>
    </location>
</feature>
<dbReference type="Proteomes" id="UP000730482">
    <property type="component" value="Unassembled WGS sequence"/>
</dbReference>
<organism evidence="2 3">
    <name type="scientific">Catenulispora pinistramenti</name>
    <dbReference type="NCBI Taxonomy" id="2705254"/>
    <lineage>
        <taxon>Bacteria</taxon>
        <taxon>Bacillati</taxon>
        <taxon>Actinomycetota</taxon>
        <taxon>Actinomycetes</taxon>
        <taxon>Catenulisporales</taxon>
        <taxon>Catenulisporaceae</taxon>
        <taxon>Catenulispora</taxon>
    </lineage>
</organism>
<dbReference type="EMBL" id="JAAFYZ010000061">
    <property type="protein sequence ID" value="MBS2549012.1"/>
    <property type="molecule type" value="Genomic_DNA"/>
</dbReference>